<dbReference type="InterPro" id="IPR050883">
    <property type="entry name" value="PNGase"/>
</dbReference>
<dbReference type="Gene3D" id="2.70.98.10">
    <property type="match status" value="1"/>
</dbReference>
<feature type="domain" description="Glycosyl hydrolase family 92" evidence="1">
    <location>
        <begin position="219"/>
        <end position="296"/>
    </location>
</feature>
<dbReference type="GO" id="GO:0005829">
    <property type="term" value="C:cytosol"/>
    <property type="evidence" value="ECO:0007669"/>
    <property type="project" value="TreeGrafter"/>
</dbReference>
<feature type="domain" description="Glycosyl hydrolase family 92 N-terminal" evidence="2">
    <location>
        <begin position="1"/>
        <end position="213"/>
    </location>
</feature>
<dbReference type="InterPro" id="IPR012939">
    <property type="entry name" value="Glyco_hydro_92"/>
</dbReference>
<dbReference type="PANTHER" id="PTHR12143:SF42">
    <property type="entry name" value="PUTATIVE SUBFAMILY (AFU_ORTHOLOGUE AFUA_6G13760)-RELATED"/>
    <property type="match status" value="1"/>
</dbReference>
<protein>
    <submittedName>
        <fullName evidence="3">Unnamed protein product</fullName>
    </submittedName>
</protein>
<evidence type="ECO:0000259" key="1">
    <source>
        <dbReference type="Pfam" id="PF07971"/>
    </source>
</evidence>
<dbReference type="AlphaFoldDB" id="A0AAN4YKD5"/>
<dbReference type="GO" id="GO:0000224">
    <property type="term" value="F:peptide-N4-(N-acetyl-beta-glucosaminyl)asparagine amidase activity"/>
    <property type="evidence" value="ECO:0007669"/>
    <property type="project" value="TreeGrafter"/>
</dbReference>
<dbReference type="Pfam" id="PF17678">
    <property type="entry name" value="Glyco_hydro_92N"/>
    <property type="match status" value="1"/>
</dbReference>
<dbReference type="GO" id="GO:0030246">
    <property type="term" value="F:carbohydrate binding"/>
    <property type="evidence" value="ECO:0007669"/>
    <property type="project" value="InterPro"/>
</dbReference>
<dbReference type="Proteomes" id="UP001165205">
    <property type="component" value="Unassembled WGS sequence"/>
</dbReference>
<gene>
    <name evidence="3" type="ORF">Aory04_000705500</name>
</gene>
<evidence type="ECO:0000259" key="2">
    <source>
        <dbReference type="Pfam" id="PF17678"/>
    </source>
</evidence>
<dbReference type="EMBL" id="BSYA01000079">
    <property type="protein sequence ID" value="GMG31099.1"/>
    <property type="molecule type" value="Genomic_DNA"/>
</dbReference>
<evidence type="ECO:0000313" key="3">
    <source>
        <dbReference type="EMBL" id="GMG31099.1"/>
    </source>
</evidence>
<reference evidence="3" key="1">
    <citation type="submission" date="2023-04" db="EMBL/GenBank/DDBJ databases">
        <title>Aspergillus oryzae NBRC 4228.</title>
        <authorList>
            <person name="Ichikawa N."/>
            <person name="Sato H."/>
            <person name="Tonouchi N."/>
        </authorList>
    </citation>
    <scope>NUCLEOTIDE SEQUENCE</scope>
    <source>
        <strain evidence="3">NBRC 4228</strain>
    </source>
</reference>
<dbReference type="GO" id="GO:0006516">
    <property type="term" value="P:glycoprotein catabolic process"/>
    <property type="evidence" value="ECO:0007669"/>
    <property type="project" value="TreeGrafter"/>
</dbReference>
<evidence type="ECO:0000313" key="4">
    <source>
        <dbReference type="Proteomes" id="UP001165205"/>
    </source>
</evidence>
<proteinExistence type="predicted"/>
<dbReference type="InterPro" id="IPR041371">
    <property type="entry name" value="GH92_N"/>
</dbReference>
<dbReference type="InterPro" id="IPR014718">
    <property type="entry name" value="GH-type_carb-bd"/>
</dbReference>
<dbReference type="Pfam" id="PF07971">
    <property type="entry name" value="Glyco_hydro_92"/>
    <property type="match status" value="1"/>
</dbReference>
<accession>A0AAN4YKD5</accession>
<name>A0AAN4YKD5_ASPOZ</name>
<comment type="caution">
    <text evidence="3">The sequence shown here is derived from an EMBL/GenBank/DDBJ whole genome shotgun (WGS) entry which is preliminary data.</text>
</comment>
<sequence length="299" mass="32675">MAKAVADTQGENQAGFAFDTETVTGFSHTHDSGTGGPNCPDDDLNQCKWQQNDRAVAWVRDSPKARPGYFSIAMESGVQAEMTVTNHSALYRFTFNNVPTESLSPVILVDLMDLPQSRKGGIASVDSSGRLTGNATFNPSFGIGSYELHFCVDFKGGDIRDTGTWVKNRANSSQKTVSLVEDGSNTPATLSAGTFARFHTLRDNTITARVGVSFMSVEQACSNAETELPNFDFANTVSAAESAWRDKLNVISVNAEGISSDLQKVFWSGAYRAMISPQDYTGENPLWKSEEPYYDSFYW</sequence>
<dbReference type="GO" id="GO:0005634">
    <property type="term" value="C:nucleus"/>
    <property type="evidence" value="ECO:0007669"/>
    <property type="project" value="TreeGrafter"/>
</dbReference>
<organism evidence="3 4">
    <name type="scientific">Aspergillus oryzae</name>
    <name type="common">Yellow koji mold</name>
    <dbReference type="NCBI Taxonomy" id="5062"/>
    <lineage>
        <taxon>Eukaryota</taxon>
        <taxon>Fungi</taxon>
        <taxon>Dikarya</taxon>
        <taxon>Ascomycota</taxon>
        <taxon>Pezizomycotina</taxon>
        <taxon>Eurotiomycetes</taxon>
        <taxon>Eurotiomycetidae</taxon>
        <taxon>Eurotiales</taxon>
        <taxon>Aspergillaceae</taxon>
        <taxon>Aspergillus</taxon>
        <taxon>Aspergillus subgen. Circumdati</taxon>
    </lineage>
</organism>
<dbReference type="PANTHER" id="PTHR12143">
    <property type="entry name" value="PEPTIDE N-GLYCANASE PNGASE -RELATED"/>
    <property type="match status" value="1"/>
</dbReference>